<gene>
    <name evidence="6" type="ORF">CCAP1982_LOCUS14629</name>
</gene>
<feature type="compositionally biased region" description="Basic and acidic residues" evidence="4">
    <location>
        <begin position="125"/>
        <end position="138"/>
    </location>
</feature>
<dbReference type="PROSITE" id="PS01360">
    <property type="entry name" value="ZF_MYND_1"/>
    <property type="match status" value="1"/>
</dbReference>
<dbReference type="OrthoDB" id="5282002at2759"/>
<keyword evidence="1" id="KW-0479">Metal-binding</keyword>
<keyword evidence="7" id="KW-1185">Reference proteome</keyword>
<feature type="compositionally biased region" description="Low complexity" evidence="4">
    <location>
        <begin position="109"/>
        <end position="122"/>
    </location>
</feature>
<protein>
    <submittedName>
        <fullName evidence="6">(Mediterranean fruit fly) hypothetical protein</fullName>
    </submittedName>
</protein>
<accession>A0A811V932</accession>
<dbReference type="PANTHER" id="PTHR28069:SF2">
    <property type="entry name" value="GH20023P"/>
    <property type="match status" value="1"/>
</dbReference>
<evidence type="ECO:0000256" key="4">
    <source>
        <dbReference type="SAM" id="MobiDB-lite"/>
    </source>
</evidence>
<feature type="compositionally biased region" description="Polar residues" evidence="4">
    <location>
        <begin position="72"/>
        <end position="98"/>
    </location>
</feature>
<feature type="domain" description="MYND-type" evidence="5">
    <location>
        <begin position="243"/>
        <end position="282"/>
    </location>
</feature>
<name>A0A811V932_CERCA</name>
<dbReference type="InterPro" id="IPR002893">
    <property type="entry name" value="Znf_MYND"/>
</dbReference>
<evidence type="ECO:0000256" key="1">
    <source>
        <dbReference type="ARBA" id="ARBA00022723"/>
    </source>
</evidence>
<feature type="region of interest" description="Disordered" evidence="4">
    <location>
        <begin position="1"/>
        <end position="177"/>
    </location>
</feature>
<evidence type="ECO:0000256" key="2">
    <source>
        <dbReference type="ARBA" id="ARBA00022771"/>
    </source>
</evidence>
<dbReference type="AlphaFoldDB" id="A0A811V932"/>
<dbReference type="GO" id="GO:0008270">
    <property type="term" value="F:zinc ion binding"/>
    <property type="evidence" value="ECO:0007669"/>
    <property type="project" value="UniProtKB-KW"/>
</dbReference>
<dbReference type="Pfam" id="PF20179">
    <property type="entry name" value="MSS51_C"/>
    <property type="match status" value="1"/>
</dbReference>
<feature type="compositionally biased region" description="Basic and acidic residues" evidence="4">
    <location>
        <begin position="149"/>
        <end position="164"/>
    </location>
</feature>
<keyword evidence="2" id="KW-0863">Zinc-finger</keyword>
<comment type="caution">
    <text evidence="6">The sequence shown here is derived from an EMBL/GenBank/DDBJ whole genome shotgun (WGS) entry which is preliminary data.</text>
</comment>
<evidence type="ECO:0000256" key="3">
    <source>
        <dbReference type="ARBA" id="ARBA00022833"/>
    </source>
</evidence>
<dbReference type="InterPro" id="IPR046824">
    <property type="entry name" value="Mss51-like_C"/>
</dbReference>
<evidence type="ECO:0000313" key="6">
    <source>
        <dbReference type="EMBL" id="CAD7006307.1"/>
    </source>
</evidence>
<dbReference type="InterPro" id="IPR032717">
    <property type="entry name" value="Mss51_Znf"/>
</dbReference>
<dbReference type="Proteomes" id="UP000606786">
    <property type="component" value="Unassembled WGS sequence"/>
</dbReference>
<evidence type="ECO:0000259" key="5">
    <source>
        <dbReference type="PROSITE" id="PS01360"/>
    </source>
</evidence>
<reference evidence="6" key="1">
    <citation type="submission" date="2020-11" db="EMBL/GenBank/DDBJ databases">
        <authorList>
            <person name="Whitehead M."/>
        </authorList>
    </citation>
    <scope>NUCLEOTIDE SEQUENCE</scope>
    <source>
        <strain evidence="6">EGII</strain>
    </source>
</reference>
<dbReference type="Pfam" id="PF13824">
    <property type="entry name" value="zf-Mss51"/>
    <property type="match status" value="1"/>
</dbReference>
<evidence type="ECO:0000313" key="7">
    <source>
        <dbReference type="Proteomes" id="UP000606786"/>
    </source>
</evidence>
<proteinExistence type="predicted"/>
<dbReference type="SUPFAM" id="SSF144232">
    <property type="entry name" value="HIT/MYND zinc finger-like"/>
    <property type="match status" value="1"/>
</dbReference>
<dbReference type="PANTHER" id="PTHR28069">
    <property type="entry name" value="GH20023P"/>
    <property type="match status" value="1"/>
</dbReference>
<feature type="compositionally biased region" description="Basic residues" evidence="4">
    <location>
        <begin position="1"/>
        <end position="20"/>
    </location>
</feature>
<organism evidence="6 7">
    <name type="scientific">Ceratitis capitata</name>
    <name type="common">Mediterranean fruit fly</name>
    <name type="synonym">Tephritis capitata</name>
    <dbReference type="NCBI Taxonomy" id="7213"/>
    <lineage>
        <taxon>Eukaryota</taxon>
        <taxon>Metazoa</taxon>
        <taxon>Ecdysozoa</taxon>
        <taxon>Arthropoda</taxon>
        <taxon>Hexapoda</taxon>
        <taxon>Insecta</taxon>
        <taxon>Pterygota</taxon>
        <taxon>Neoptera</taxon>
        <taxon>Endopterygota</taxon>
        <taxon>Diptera</taxon>
        <taxon>Brachycera</taxon>
        <taxon>Muscomorpha</taxon>
        <taxon>Tephritoidea</taxon>
        <taxon>Tephritidae</taxon>
        <taxon>Ceratitis</taxon>
        <taxon>Ceratitis</taxon>
    </lineage>
</organism>
<keyword evidence="3" id="KW-0862">Zinc</keyword>
<dbReference type="EMBL" id="CAJHJT010000034">
    <property type="protein sequence ID" value="CAD7006307.1"/>
    <property type="molecule type" value="Genomic_DNA"/>
</dbReference>
<sequence>MDGKQKKTRQRNRARNKANRLKQEMGQTDSHNEELTKFNESGGDNDEFGGENLSKNVSQEQILGKENDNESNEGPKSSIIGDQTATDAMDDSNQSLKLIQQMMRTKLLQQKQKQQQQQQQVQSDDVAKSEAKQVEKINKPQKSGTNASRSKDSGRTIDAKESMAKKSPTADNSTEQSAFVASLQKKLEHSVANGSTDLPNNLLENLQKLLHEEPISDVESSGDEEDYVEYVYRPRRYFLVALCNFCKNELTPQTKVPCKRCHLLYYCSSEHMKSDEQHRQICYALQQVADNCGGHIFRKCEEFTAEQFRSYRIVMIRQIESIINRPLTATEQEVILFPHICCTPTCREYHFEKLVDCEHCGQVAYCRNKPEHLSKSHQQWCESYQLFKRLELVQAKCGQIDPSMPTKILRDIPGACSNTKQILSKLDCAVQDACEFSALSQISTCPLTAWYALKLCGHLKKSEEITIHLIGAEIEFEVDALHKWELFFLHLNPNTKKLNIIFVGPELSQGNVPFAQLTKTKCCRSCRKLQRNVSYRFQNQLYHDYFNLPTYLPPDLICFFNAGLYRYNGFQMEDTWPETIRIATNLKCPIAVTSYTAYEAPLDISRLMQESSRKLNVVLPPILNPFASQKPERNFISDEDAPLMFKNYYCFVVE</sequence>